<dbReference type="WBParaSite" id="ACAC_0000298301-mRNA-1">
    <property type="protein sequence ID" value="ACAC_0000298301-mRNA-1"/>
    <property type="gene ID" value="ACAC_0000298301"/>
</dbReference>
<protein>
    <submittedName>
        <fullName evidence="3">Uncharacterized protein</fullName>
    </submittedName>
</protein>
<keyword evidence="1" id="KW-0812">Transmembrane</keyword>
<keyword evidence="2" id="KW-1185">Reference proteome</keyword>
<proteinExistence type="predicted"/>
<evidence type="ECO:0000313" key="3">
    <source>
        <dbReference type="WBParaSite" id="ACAC_0000298301-mRNA-1"/>
    </source>
</evidence>
<accession>A0A0K0CZ58</accession>
<feature type="transmembrane region" description="Helical" evidence="1">
    <location>
        <begin position="84"/>
        <end position="104"/>
    </location>
</feature>
<evidence type="ECO:0000256" key="1">
    <source>
        <dbReference type="SAM" id="Phobius"/>
    </source>
</evidence>
<reference evidence="2" key="1">
    <citation type="submission" date="2012-09" db="EMBL/GenBank/DDBJ databases">
        <authorList>
            <person name="Martin A.A."/>
        </authorList>
    </citation>
    <scope>NUCLEOTIDE SEQUENCE</scope>
</reference>
<keyword evidence="1" id="KW-1133">Transmembrane helix</keyword>
<evidence type="ECO:0000313" key="2">
    <source>
        <dbReference type="Proteomes" id="UP000035642"/>
    </source>
</evidence>
<dbReference type="Proteomes" id="UP000035642">
    <property type="component" value="Unassembled WGS sequence"/>
</dbReference>
<name>A0A0K0CZ58_ANGCA</name>
<keyword evidence="1" id="KW-0472">Membrane</keyword>
<reference evidence="3" key="2">
    <citation type="submission" date="2017-02" db="UniProtKB">
        <authorList>
            <consortium name="WormBaseParasite"/>
        </authorList>
    </citation>
    <scope>IDENTIFICATION</scope>
</reference>
<dbReference type="AlphaFoldDB" id="A0A0K0CZ58"/>
<sequence>MCFAFPPPSFNSSNTSISSDDIITSLIASTEDSSIYEDIPVFTMNGISATTEIANESTYSNKAVISHTMSKWIAEYGMENTYDVVLLATSLFVMIIVTTFTLWIRRQRSLGFVRSATIHYKREVASDSNSELSKAKELNNVFSRLGTSPPLQTPELCFPDDFSPNQNIPCVRIKLLTPEEIAREEF</sequence>
<organism evidence="2 3">
    <name type="scientific">Angiostrongylus cantonensis</name>
    <name type="common">Rat lungworm</name>
    <dbReference type="NCBI Taxonomy" id="6313"/>
    <lineage>
        <taxon>Eukaryota</taxon>
        <taxon>Metazoa</taxon>
        <taxon>Ecdysozoa</taxon>
        <taxon>Nematoda</taxon>
        <taxon>Chromadorea</taxon>
        <taxon>Rhabditida</taxon>
        <taxon>Rhabditina</taxon>
        <taxon>Rhabditomorpha</taxon>
        <taxon>Strongyloidea</taxon>
        <taxon>Metastrongylidae</taxon>
        <taxon>Angiostrongylus</taxon>
    </lineage>
</organism>